<proteinExistence type="predicted"/>
<protein>
    <submittedName>
        <fullName evidence="1">Uncharacterized protein</fullName>
    </submittedName>
</protein>
<dbReference type="Proteomes" id="UP001375240">
    <property type="component" value="Unassembled WGS sequence"/>
</dbReference>
<gene>
    <name evidence="1" type="ORF">TWF696_001712</name>
</gene>
<evidence type="ECO:0000313" key="1">
    <source>
        <dbReference type="EMBL" id="KAK6336146.1"/>
    </source>
</evidence>
<reference evidence="1 2" key="1">
    <citation type="submission" date="2019-10" db="EMBL/GenBank/DDBJ databases">
        <authorList>
            <person name="Palmer J.M."/>
        </authorList>
    </citation>
    <scope>NUCLEOTIDE SEQUENCE [LARGE SCALE GENOMIC DNA]</scope>
    <source>
        <strain evidence="1 2">TWF696</strain>
    </source>
</reference>
<accession>A0AAV9U7Y4</accession>
<sequence length="139" mass="15081">MKENTNELAKRFDDCLQFRLTDATSVMHTHRPNSPALHCRIGNAVPRNLSSRAEIASRRRLASGARAIIQETSQRYVWKFCGLSITCSLITKSIAAAAIARQLEGVSASATSSQMTIPHSVSLGIPVDPIDRSTSTQTG</sequence>
<comment type="caution">
    <text evidence="1">The sequence shown here is derived from an EMBL/GenBank/DDBJ whole genome shotgun (WGS) entry which is preliminary data.</text>
</comment>
<dbReference type="EMBL" id="JAVHNQ010000011">
    <property type="protein sequence ID" value="KAK6336146.1"/>
    <property type="molecule type" value="Genomic_DNA"/>
</dbReference>
<dbReference type="AlphaFoldDB" id="A0AAV9U7Y4"/>
<keyword evidence="2" id="KW-1185">Reference proteome</keyword>
<name>A0AAV9U7Y4_9PEZI</name>
<evidence type="ECO:0000313" key="2">
    <source>
        <dbReference type="Proteomes" id="UP001375240"/>
    </source>
</evidence>
<organism evidence="1 2">
    <name type="scientific">Orbilia brochopaga</name>
    <dbReference type="NCBI Taxonomy" id="3140254"/>
    <lineage>
        <taxon>Eukaryota</taxon>
        <taxon>Fungi</taxon>
        <taxon>Dikarya</taxon>
        <taxon>Ascomycota</taxon>
        <taxon>Pezizomycotina</taxon>
        <taxon>Orbiliomycetes</taxon>
        <taxon>Orbiliales</taxon>
        <taxon>Orbiliaceae</taxon>
        <taxon>Orbilia</taxon>
    </lineage>
</organism>